<evidence type="ECO:0000256" key="10">
    <source>
        <dbReference type="RuleBase" id="RU362068"/>
    </source>
</evidence>
<dbReference type="Gene3D" id="1.10.1040.10">
    <property type="entry name" value="N-(1-d-carboxylethyl)-l-norvaline Dehydrogenase, domain 2"/>
    <property type="match status" value="1"/>
</dbReference>
<proteinExistence type="inferred from homology"/>
<dbReference type="InterPro" id="IPR003710">
    <property type="entry name" value="ApbA"/>
</dbReference>
<dbReference type="NCBIfam" id="TIGR00745">
    <property type="entry name" value="apbA_panE"/>
    <property type="match status" value="1"/>
</dbReference>
<evidence type="ECO:0000313" key="14">
    <source>
        <dbReference type="EMBL" id="ONG45701.1"/>
    </source>
</evidence>
<keyword evidence="7 10" id="KW-0560">Oxidoreductase</keyword>
<evidence type="ECO:0000256" key="4">
    <source>
        <dbReference type="ARBA" id="ARBA00019465"/>
    </source>
</evidence>
<evidence type="ECO:0000256" key="7">
    <source>
        <dbReference type="ARBA" id="ARBA00023002"/>
    </source>
</evidence>
<evidence type="ECO:0000259" key="13">
    <source>
        <dbReference type="Pfam" id="PF08546"/>
    </source>
</evidence>
<evidence type="ECO:0000256" key="1">
    <source>
        <dbReference type="ARBA" id="ARBA00004994"/>
    </source>
</evidence>
<comment type="similarity">
    <text evidence="2 10">Belongs to the ketopantoate reductase family.</text>
</comment>
<dbReference type="SUPFAM" id="SSF51735">
    <property type="entry name" value="NAD(P)-binding Rossmann-fold domains"/>
    <property type="match status" value="1"/>
</dbReference>
<evidence type="ECO:0000256" key="9">
    <source>
        <dbReference type="ARBA" id="ARBA00048793"/>
    </source>
</evidence>
<dbReference type="Pfam" id="PF02558">
    <property type="entry name" value="ApbA"/>
    <property type="match status" value="1"/>
</dbReference>
<feature type="domain" description="Ketopantoate reductase C-terminal" evidence="13">
    <location>
        <begin position="179"/>
        <end position="303"/>
    </location>
</feature>
<dbReference type="GO" id="GO:0015940">
    <property type="term" value="P:pantothenate biosynthetic process"/>
    <property type="evidence" value="ECO:0007669"/>
    <property type="project" value="UniProtKB-UniPathway"/>
</dbReference>
<dbReference type="InterPro" id="IPR036291">
    <property type="entry name" value="NAD(P)-bd_dom_sf"/>
</dbReference>
<dbReference type="GO" id="GO:0005737">
    <property type="term" value="C:cytoplasm"/>
    <property type="evidence" value="ECO:0007669"/>
    <property type="project" value="TreeGrafter"/>
</dbReference>
<protein>
    <recommendedName>
        <fullName evidence="4 10">2-dehydropantoate 2-reductase</fullName>
        <ecNumber evidence="3 10">1.1.1.169</ecNumber>
    </recommendedName>
    <alternativeName>
        <fullName evidence="8 10">Ketopantoate reductase</fullName>
    </alternativeName>
</protein>
<evidence type="ECO:0000313" key="15">
    <source>
        <dbReference type="Proteomes" id="UP000188879"/>
    </source>
</evidence>
<dbReference type="Proteomes" id="UP000188879">
    <property type="component" value="Unassembled WGS sequence"/>
</dbReference>
<gene>
    <name evidence="14" type="ORF">BKE38_26145</name>
</gene>
<organism evidence="14 15">
    <name type="scientific">Teichococcus deserti</name>
    <dbReference type="NCBI Taxonomy" id="1817963"/>
    <lineage>
        <taxon>Bacteria</taxon>
        <taxon>Pseudomonadati</taxon>
        <taxon>Pseudomonadota</taxon>
        <taxon>Alphaproteobacteria</taxon>
        <taxon>Acetobacterales</taxon>
        <taxon>Roseomonadaceae</taxon>
        <taxon>Roseomonas</taxon>
    </lineage>
</organism>
<dbReference type="PANTHER" id="PTHR21708">
    <property type="entry name" value="PROBABLE 2-DEHYDROPANTOATE 2-REDUCTASE"/>
    <property type="match status" value="1"/>
</dbReference>
<dbReference type="RefSeq" id="WP_076960201.1">
    <property type="nucleotide sequence ID" value="NZ_MLCO01000341.1"/>
</dbReference>
<sequence>MARIAILGCGAMGSVYAGLFAAKGHEVLAFDAWPEHVAAMNRDGLRVEGASGDRVVRVSAATTTAGAAPVDLVVLATKARDVAAAARAIPPLLGPGSSVLTIQNGLGSSEALAAALPSAHVVAGIAGGFGASLKGPGHAHHNGMEKVRIGELAGPATDRLRAIAALWEGAGFRVAAEDDIARLTWEKLICNVTYSAVCALSGKTIGGVMEDPDLWPVARAAGVEAWTVAKARGVPITVADPVTHITEFGKAIPNARPSLLLDHVAQRKSEIDAINGAIPREAEKAGIAAPVNATLVGLVRAREAGFA</sequence>
<keyword evidence="5 10" id="KW-0566">Pantothenate biosynthesis</keyword>
<comment type="catalytic activity">
    <reaction evidence="9 10">
        <text>(R)-pantoate + NADP(+) = 2-dehydropantoate + NADPH + H(+)</text>
        <dbReference type="Rhea" id="RHEA:16233"/>
        <dbReference type="ChEBI" id="CHEBI:11561"/>
        <dbReference type="ChEBI" id="CHEBI:15378"/>
        <dbReference type="ChEBI" id="CHEBI:15980"/>
        <dbReference type="ChEBI" id="CHEBI:57783"/>
        <dbReference type="ChEBI" id="CHEBI:58349"/>
        <dbReference type="EC" id="1.1.1.169"/>
    </reaction>
</comment>
<comment type="function">
    <text evidence="10">Catalyzes the NADPH-dependent reduction of ketopantoate into pantoic acid.</text>
</comment>
<accession>A0A1V2GVB5</accession>
<reference evidence="14 15" key="1">
    <citation type="submission" date="2016-10" db="EMBL/GenBank/DDBJ databases">
        <title>Draft Genome sequence of Roseomonas sp. strain M3.</title>
        <authorList>
            <person name="Subhash Y."/>
            <person name="Lee S."/>
        </authorList>
    </citation>
    <scope>NUCLEOTIDE SEQUENCE [LARGE SCALE GENOMIC DNA]</scope>
    <source>
        <strain evidence="14 15">M3</strain>
    </source>
</reference>
<dbReference type="GO" id="GO:0008677">
    <property type="term" value="F:2-dehydropantoate 2-reductase activity"/>
    <property type="evidence" value="ECO:0007669"/>
    <property type="project" value="UniProtKB-EC"/>
</dbReference>
<dbReference type="AlphaFoldDB" id="A0A1V2GVB5"/>
<feature type="signal peptide" evidence="11">
    <location>
        <begin position="1"/>
        <end position="17"/>
    </location>
</feature>
<evidence type="ECO:0000256" key="8">
    <source>
        <dbReference type="ARBA" id="ARBA00032024"/>
    </source>
</evidence>
<evidence type="ECO:0000256" key="2">
    <source>
        <dbReference type="ARBA" id="ARBA00007870"/>
    </source>
</evidence>
<comment type="caution">
    <text evidence="14">The sequence shown here is derived from an EMBL/GenBank/DDBJ whole genome shotgun (WGS) entry which is preliminary data.</text>
</comment>
<feature type="domain" description="Ketopantoate reductase N-terminal" evidence="12">
    <location>
        <begin position="4"/>
        <end position="153"/>
    </location>
</feature>
<name>A0A1V2GVB5_9PROT</name>
<keyword evidence="11" id="KW-0732">Signal</keyword>
<dbReference type="SUPFAM" id="SSF48179">
    <property type="entry name" value="6-phosphogluconate dehydrogenase C-terminal domain-like"/>
    <property type="match status" value="1"/>
</dbReference>
<dbReference type="Gene3D" id="3.40.50.720">
    <property type="entry name" value="NAD(P)-binding Rossmann-like Domain"/>
    <property type="match status" value="1"/>
</dbReference>
<comment type="pathway">
    <text evidence="1 10">Cofactor biosynthesis; (R)-pantothenate biosynthesis; (R)-pantoate from 3-methyl-2-oxobutanoate: step 2/2.</text>
</comment>
<dbReference type="OrthoDB" id="247668at2"/>
<dbReference type="UniPathway" id="UPA00028">
    <property type="reaction ID" value="UER00004"/>
</dbReference>
<evidence type="ECO:0000256" key="11">
    <source>
        <dbReference type="SAM" id="SignalP"/>
    </source>
</evidence>
<evidence type="ECO:0000256" key="6">
    <source>
        <dbReference type="ARBA" id="ARBA00022857"/>
    </source>
</evidence>
<dbReference type="InterPro" id="IPR013328">
    <property type="entry name" value="6PGD_dom2"/>
</dbReference>
<dbReference type="InterPro" id="IPR051402">
    <property type="entry name" value="KPR-Related"/>
</dbReference>
<dbReference type="InterPro" id="IPR008927">
    <property type="entry name" value="6-PGluconate_DH-like_C_sf"/>
</dbReference>
<dbReference type="InterPro" id="IPR013332">
    <property type="entry name" value="KPR_N"/>
</dbReference>
<evidence type="ECO:0000256" key="3">
    <source>
        <dbReference type="ARBA" id="ARBA00013014"/>
    </source>
</evidence>
<feature type="chain" id="PRO_5012279288" description="2-dehydropantoate 2-reductase" evidence="11">
    <location>
        <begin position="18"/>
        <end position="307"/>
    </location>
</feature>
<dbReference type="EC" id="1.1.1.169" evidence="3 10"/>
<evidence type="ECO:0000259" key="12">
    <source>
        <dbReference type="Pfam" id="PF02558"/>
    </source>
</evidence>
<dbReference type="InterPro" id="IPR013752">
    <property type="entry name" value="KPA_reductase"/>
</dbReference>
<dbReference type="EMBL" id="MLCO01000341">
    <property type="protein sequence ID" value="ONG45701.1"/>
    <property type="molecule type" value="Genomic_DNA"/>
</dbReference>
<evidence type="ECO:0000256" key="5">
    <source>
        <dbReference type="ARBA" id="ARBA00022655"/>
    </source>
</evidence>
<keyword evidence="15" id="KW-1185">Reference proteome</keyword>
<dbReference type="Pfam" id="PF08546">
    <property type="entry name" value="ApbA_C"/>
    <property type="match status" value="1"/>
</dbReference>
<keyword evidence="6 10" id="KW-0521">NADP</keyword>
<dbReference type="PANTHER" id="PTHR21708:SF26">
    <property type="entry name" value="2-DEHYDROPANTOATE 2-REDUCTASE"/>
    <property type="match status" value="1"/>
</dbReference>